<sequence length="63" mass="7455">MKPQNNLDSQLAAIKKKIVEESSLIPEYMHGFAALYWEEEDFTCFQAKRLYGKREKGELKRVF</sequence>
<evidence type="ECO:0000313" key="1">
    <source>
        <dbReference type="EMBL" id="AKG38248.1"/>
    </source>
</evidence>
<evidence type="ECO:0000313" key="2">
    <source>
        <dbReference type="Proteomes" id="UP000067434"/>
    </source>
</evidence>
<proteinExistence type="predicted"/>
<dbReference type="OrthoDB" id="24778at2157"/>
<accession>A0A0F7FGP4</accession>
<organism evidence="1 2">
    <name type="scientific">Infirmifilum uzonense</name>
    <dbReference type="NCBI Taxonomy" id="1550241"/>
    <lineage>
        <taxon>Archaea</taxon>
        <taxon>Thermoproteota</taxon>
        <taxon>Thermoprotei</taxon>
        <taxon>Thermofilales</taxon>
        <taxon>Thermofilaceae</taxon>
        <taxon>Infirmifilum</taxon>
    </lineage>
</organism>
<dbReference type="Proteomes" id="UP000067434">
    <property type="component" value="Chromosome"/>
</dbReference>
<dbReference type="STRING" id="1550241.MA03_01665"/>
<dbReference type="GeneID" id="25400898"/>
<dbReference type="RefSeq" id="WP_052883610.1">
    <property type="nucleotide sequence ID" value="NZ_CP009961.1"/>
</dbReference>
<name>A0A0F7FGP4_9CREN</name>
<dbReference type="KEGG" id="thf:MA03_01665"/>
<dbReference type="HOGENOM" id="CLU_198716_0_0_2"/>
<reference evidence="1 2" key="1">
    <citation type="journal article" date="2015" name="Stand. Genomic Sci.">
        <title>Complete genome sequence of and proposal of Thermofilum uzonense sp. nov. a novel hyperthermophilic crenarchaeon and emended description of the genus Thermofilum.</title>
        <authorList>
            <person name="Toshchakov S.V."/>
            <person name="Korzhenkov A.A."/>
            <person name="Samarov N.I."/>
            <person name="Mazunin I.O."/>
            <person name="Mozhey O.I."/>
            <person name="Shmyr I.S."/>
            <person name="Derbikova K.S."/>
            <person name="Taranov E.A."/>
            <person name="Dominova I.N."/>
            <person name="Bonch-Osmolovskaya E.A."/>
            <person name="Patrushev M.V."/>
            <person name="Podosokorskaya O.A."/>
            <person name="Kublanov I.V."/>
        </authorList>
    </citation>
    <scope>NUCLEOTIDE SEQUENCE [LARGE SCALE GENOMIC DNA]</scope>
    <source>
        <strain evidence="1 2">1807-2</strain>
    </source>
</reference>
<protein>
    <submittedName>
        <fullName evidence="1">Uncharacterized protein</fullName>
    </submittedName>
</protein>
<keyword evidence="2" id="KW-1185">Reference proteome</keyword>
<dbReference type="PATRIC" id="fig|1550241.5.peg.340"/>
<dbReference type="AlphaFoldDB" id="A0A0F7FGP4"/>
<gene>
    <name evidence="1" type="ORF">MA03_01665</name>
</gene>
<dbReference type="EMBL" id="CP009961">
    <property type="protein sequence ID" value="AKG38248.1"/>
    <property type="molecule type" value="Genomic_DNA"/>
</dbReference>